<dbReference type="AlphaFoldDB" id="A0AA38CI25"/>
<accession>A0AA38CI25</accession>
<protein>
    <submittedName>
        <fullName evidence="1">Uncharacterized protein</fullName>
    </submittedName>
</protein>
<evidence type="ECO:0000313" key="1">
    <source>
        <dbReference type="EMBL" id="KAH9300795.1"/>
    </source>
</evidence>
<keyword evidence="2" id="KW-1185">Reference proteome</keyword>
<proteinExistence type="predicted"/>
<organism evidence="1 2">
    <name type="scientific">Taxus chinensis</name>
    <name type="common">Chinese yew</name>
    <name type="synonym">Taxus wallichiana var. chinensis</name>
    <dbReference type="NCBI Taxonomy" id="29808"/>
    <lineage>
        <taxon>Eukaryota</taxon>
        <taxon>Viridiplantae</taxon>
        <taxon>Streptophyta</taxon>
        <taxon>Embryophyta</taxon>
        <taxon>Tracheophyta</taxon>
        <taxon>Spermatophyta</taxon>
        <taxon>Pinopsida</taxon>
        <taxon>Pinidae</taxon>
        <taxon>Conifers II</taxon>
        <taxon>Cupressales</taxon>
        <taxon>Taxaceae</taxon>
        <taxon>Taxus</taxon>
    </lineage>
</organism>
<dbReference type="EMBL" id="JAHRHJ020000009">
    <property type="protein sequence ID" value="KAH9300795.1"/>
    <property type="molecule type" value="Genomic_DNA"/>
</dbReference>
<sequence>MENLIDVILDTGYLIKAPCNDVASPRTNELYSHINHLRRWRKGFNNFAGLLFKLVLVLSYLRFCNYSNSLLMGGQLKCLEPDNCESFRNDGEVWKILVENGIATFLEKMSGYSALVSYAVTALWSRGRVQIGSTRFTISTNAIADATGFPAAGDIYYRRSLHAEIQDFNTP</sequence>
<comment type="caution">
    <text evidence="1">The sequence shown here is derived from an EMBL/GenBank/DDBJ whole genome shotgun (WGS) entry which is preliminary data.</text>
</comment>
<reference evidence="1 2" key="1">
    <citation type="journal article" date="2021" name="Nat. Plants">
        <title>The Taxus genome provides insights into paclitaxel biosynthesis.</title>
        <authorList>
            <person name="Xiong X."/>
            <person name="Gou J."/>
            <person name="Liao Q."/>
            <person name="Li Y."/>
            <person name="Zhou Q."/>
            <person name="Bi G."/>
            <person name="Li C."/>
            <person name="Du R."/>
            <person name="Wang X."/>
            <person name="Sun T."/>
            <person name="Guo L."/>
            <person name="Liang H."/>
            <person name="Lu P."/>
            <person name="Wu Y."/>
            <person name="Zhang Z."/>
            <person name="Ro D.K."/>
            <person name="Shang Y."/>
            <person name="Huang S."/>
            <person name="Yan J."/>
        </authorList>
    </citation>
    <scope>NUCLEOTIDE SEQUENCE [LARGE SCALE GENOMIC DNA]</scope>
    <source>
        <strain evidence="1">Ta-2019</strain>
    </source>
</reference>
<dbReference type="Proteomes" id="UP000824469">
    <property type="component" value="Unassembled WGS sequence"/>
</dbReference>
<name>A0AA38CI25_TAXCH</name>
<feature type="non-terminal residue" evidence="1">
    <location>
        <position position="171"/>
    </location>
</feature>
<gene>
    <name evidence="1" type="ORF">KI387_012378</name>
</gene>
<evidence type="ECO:0000313" key="2">
    <source>
        <dbReference type="Proteomes" id="UP000824469"/>
    </source>
</evidence>